<protein>
    <submittedName>
        <fullName evidence="1">Alcohol dehydrogenase catalytic domain-containing protein</fullName>
    </submittedName>
</protein>
<dbReference type="Proteomes" id="UP000053480">
    <property type="component" value="Unassembled WGS sequence"/>
</dbReference>
<proteinExistence type="predicted"/>
<comment type="caution">
    <text evidence="1">The sequence shown here is derived from an EMBL/GenBank/DDBJ whole genome shotgun (WGS) entry which is preliminary data.</text>
</comment>
<evidence type="ECO:0000313" key="2">
    <source>
        <dbReference type="Proteomes" id="UP000053480"/>
    </source>
</evidence>
<organism evidence="1 2">
    <name type="scientific">Candidatus Aramenus sulfurataquae</name>
    <dbReference type="NCBI Taxonomy" id="1326980"/>
    <lineage>
        <taxon>Archaea</taxon>
        <taxon>Thermoproteota</taxon>
        <taxon>Thermoprotei</taxon>
        <taxon>Sulfolobales</taxon>
        <taxon>Sulfolobaceae</taxon>
        <taxon>Candidatus Aramenus</taxon>
    </lineage>
</organism>
<accession>A0ACC6TQH7</accession>
<evidence type="ECO:0000313" key="1">
    <source>
        <dbReference type="EMBL" id="MEW9492157.1"/>
    </source>
</evidence>
<name>A0ACC6TQH7_9CREN</name>
<sequence length="328" mass="35380">MQAIYFEKSGLENLKFGDFKEPEVGPHDVLIKVVMAGVNPIDYFVVNFLPVQPMPHVPGAEVAGVVEKVGDHVKRFQKGDRVVVYNRLFDGTCDLCLSGKEQLCRNGGIISVVTNGGFAEYLSVPEKNLVKLPESVSWEVAASLPVAGLTPFHALREANVGFGKTVVVFGASGNTGMIALQLAKMMGAKVVAVSSKPWVKEFADHVFSYSEVEEGVKKVTEGRGADVVVNSVGGDLWAKSLSVLSPGGTMVFFGGLTAQKAEVELGSIYGREIKVVGTTGGTRYELEQLVKIPLKVKVWKEFKLSEGKEAIGSLFGKERDGRIMLRVS</sequence>
<reference evidence="1" key="1">
    <citation type="submission" date="2024-07" db="EMBL/GenBank/DDBJ databases">
        <title>Metagenome and Metagenome-Assembled Genomes of Archaea from a hot spring from the geothermal field of Los Azufres, Mexico.</title>
        <authorList>
            <person name="Marin-Paredes R."/>
            <person name="Martinez-Romero E."/>
            <person name="Servin-Garciduenas L.E."/>
        </authorList>
    </citation>
    <scope>NUCLEOTIDE SEQUENCE</scope>
    <source>
        <strain evidence="1">AZ1-454</strain>
    </source>
</reference>
<gene>
    <name evidence="1" type="ORF">TQ35_0008170</name>
</gene>
<dbReference type="EMBL" id="JZWS03000013">
    <property type="protein sequence ID" value="MEW9492157.1"/>
    <property type="molecule type" value="Genomic_DNA"/>
</dbReference>